<accession>A0ABV9CI96</accession>
<comment type="caution">
    <text evidence="8">The sequence shown here is derived from an EMBL/GenBank/DDBJ whole genome shotgun (WGS) entry which is preliminary data.</text>
</comment>
<evidence type="ECO:0000256" key="6">
    <source>
        <dbReference type="RuleBase" id="RU003355"/>
    </source>
</evidence>
<comment type="similarity">
    <text evidence="1 5 6">Belongs to the peptidase S8 family.</text>
</comment>
<feature type="active site" description="Charge relay system" evidence="5">
    <location>
        <position position="83"/>
    </location>
</feature>
<dbReference type="Gene3D" id="3.40.50.200">
    <property type="entry name" value="Peptidase S8/S53 domain"/>
    <property type="match status" value="1"/>
</dbReference>
<evidence type="ECO:0000313" key="9">
    <source>
        <dbReference type="Proteomes" id="UP001596004"/>
    </source>
</evidence>
<dbReference type="Pfam" id="PF00082">
    <property type="entry name" value="Peptidase_S8"/>
    <property type="match status" value="1"/>
</dbReference>
<feature type="active site" description="Charge relay system" evidence="5">
    <location>
        <position position="51"/>
    </location>
</feature>
<keyword evidence="9" id="KW-1185">Reference proteome</keyword>
<reference evidence="9" key="1">
    <citation type="journal article" date="2019" name="Int. J. Syst. Evol. Microbiol.">
        <title>The Global Catalogue of Microorganisms (GCM) 10K type strain sequencing project: providing services to taxonomists for standard genome sequencing and annotation.</title>
        <authorList>
            <consortium name="The Broad Institute Genomics Platform"/>
            <consortium name="The Broad Institute Genome Sequencing Center for Infectious Disease"/>
            <person name="Wu L."/>
            <person name="Ma J."/>
        </authorList>
    </citation>
    <scope>NUCLEOTIDE SEQUENCE [LARGE SCALE GENOMIC DNA]</scope>
    <source>
        <strain evidence="9">CGMCC 4.7132</strain>
    </source>
</reference>
<dbReference type="Proteomes" id="UP001596004">
    <property type="component" value="Unassembled WGS sequence"/>
</dbReference>
<name>A0ABV9CI96_9ACTN</name>
<keyword evidence="3 5" id="KW-0378">Hydrolase</keyword>
<dbReference type="InterPro" id="IPR015500">
    <property type="entry name" value="Peptidase_S8_subtilisin-rel"/>
</dbReference>
<evidence type="ECO:0000256" key="3">
    <source>
        <dbReference type="ARBA" id="ARBA00022801"/>
    </source>
</evidence>
<proteinExistence type="inferred from homology"/>
<dbReference type="SUPFAM" id="SSF52743">
    <property type="entry name" value="Subtilisin-like"/>
    <property type="match status" value="1"/>
</dbReference>
<dbReference type="PROSITE" id="PS51892">
    <property type="entry name" value="SUBTILASE"/>
    <property type="match status" value="1"/>
</dbReference>
<keyword evidence="4 5" id="KW-0720">Serine protease</keyword>
<gene>
    <name evidence="8" type="ORF">ACFO60_16610</name>
</gene>
<dbReference type="PRINTS" id="PR00723">
    <property type="entry name" value="SUBTILISIN"/>
</dbReference>
<feature type="non-terminal residue" evidence="8">
    <location>
        <position position="1"/>
    </location>
</feature>
<evidence type="ECO:0000256" key="1">
    <source>
        <dbReference type="ARBA" id="ARBA00011073"/>
    </source>
</evidence>
<evidence type="ECO:0000313" key="8">
    <source>
        <dbReference type="EMBL" id="MFC4532397.1"/>
    </source>
</evidence>
<organism evidence="8 9">
    <name type="scientific">Sphaerisporangium dianthi</name>
    <dbReference type="NCBI Taxonomy" id="1436120"/>
    <lineage>
        <taxon>Bacteria</taxon>
        <taxon>Bacillati</taxon>
        <taxon>Actinomycetota</taxon>
        <taxon>Actinomycetes</taxon>
        <taxon>Streptosporangiales</taxon>
        <taxon>Streptosporangiaceae</taxon>
        <taxon>Sphaerisporangium</taxon>
    </lineage>
</organism>
<dbReference type="InterPro" id="IPR051048">
    <property type="entry name" value="Peptidase_S8/S53_subtilisin"/>
</dbReference>
<evidence type="ECO:0000256" key="4">
    <source>
        <dbReference type="ARBA" id="ARBA00022825"/>
    </source>
</evidence>
<dbReference type="CDD" id="cd07487">
    <property type="entry name" value="Peptidases_S8_1"/>
    <property type="match status" value="1"/>
</dbReference>
<sequence length="1060" mass="111145">ILVIRFAQGLRKIWLDGRVRASLEYSVAQVGAPQAWQAGFDGSGVKVAVLDTGVDERHPDLAGRIAETRNFTSAPSVRDRYGHGTHVASIVASQGTASEGRRKGAAPGAELMIGKVLGDDGFGTESQIIEGMEWAAGAGADVVNMSLSGDPTDGTDPLSVAVDALTESTGSLFVVSAGNDGLDYSVGTPGTAASALTVGAVDRNDALAGFSNRGPRLDGAPKPDITAPGVGIVAARSEGTALGTVIDANYTSLSGTSMATPHVAGAAAILKQKHPSWKARQIKDALVATAETVAGQTVYEQGGGRLDVARAVRQGVTATGALDLGTHHPGDPAQTGRVLAYANGTGAAVRLDLSVKLAALDGGKDPGGAVTLGATSVTVEPGATAEVPLSIDVAELDDGRYGGYVTATSPDGTVALHTTLSLSKRGHVRKVRFTAVGRDGRPVAVPALTMYGITPLDDVRRSIDEDEAERGVTVEVTEGAYMTQAVMDVTRGSHPVDSVVVMPELKVTSDMDVVLDAREAAPITIETPKPAVRSGVLSYFTHRTLGGRTISQGVLGSPSVESLAVTPTEPVTQGAFEFVSRWQLAAPKVSGVLKGTGRAVPMSLLAMSPPLDGRHAWPLADGAGATPEEISRMRLRGRALVVASERPSDREDAIAAAAAAGAEAVIVVGPPGAPVGQDWSPAGDRHPLPVIGVAHDDGRALWAPARTGRAVLTVTGVPSSPYLYDVMQVSEGHVPERVVHEVNDRTAARVDTAYHEAGGFGWAREQRFGWRPWQGYALGAQLELQRITPTPARRAEYVSVGGQWQHIVTHLFDWDEPMPLSGGLSEPPRTYRAGERVKEGWFGPVVRPAVPATTPELAPFRAGDTLAIAVPEFVDSSGHYGFPGDDADTTSARFYRDGRLVEERPYAWGDFPAVPGEAEYRLELSTRRTSQEWAHAIATDTAWTFRSARPQAQVQPLPLLQVDYDVPADLDGRVPRGLPVTLGFAVRGTAPGAAVKSLTAELSYDDGTTWRRLPVLPAGRAGYAAPVAHPAKARVSLRVTATDTAGNQVRQTVVRAYGVR</sequence>
<dbReference type="InterPro" id="IPR023827">
    <property type="entry name" value="Peptidase_S8_Asp-AS"/>
</dbReference>
<keyword evidence="2 5" id="KW-0645">Protease</keyword>
<dbReference type="PROSITE" id="PS00138">
    <property type="entry name" value="SUBTILASE_SER"/>
    <property type="match status" value="1"/>
</dbReference>
<dbReference type="PROSITE" id="PS00137">
    <property type="entry name" value="SUBTILASE_HIS"/>
    <property type="match status" value="1"/>
</dbReference>
<dbReference type="InterPro" id="IPR000209">
    <property type="entry name" value="Peptidase_S8/S53_dom"/>
</dbReference>
<feature type="active site" description="Charge relay system" evidence="5">
    <location>
        <position position="257"/>
    </location>
</feature>
<dbReference type="InterPro" id="IPR023828">
    <property type="entry name" value="Peptidase_S8_Ser-AS"/>
</dbReference>
<dbReference type="PANTHER" id="PTHR43399:SF4">
    <property type="entry name" value="CELL WALL-ASSOCIATED PROTEASE"/>
    <property type="match status" value="1"/>
</dbReference>
<dbReference type="EMBL" id="JBHSFP010000009">
    <property type="protein sequence ID" value="MFC4532397.1"/>
    <property type="molecule type" value="Genomic_DNA"/>
</dbReference>
<protein>
    <submittedName>
        <fullName evidence="8">S8 family serine peptidase</fullName>
    </submittedName>
</protein>
<dbReference type="InterPro" id="IPR022398">
    <property type="entry name" value="Peptidase_S8_His-AS"/>
</dbReference>
<dbReference type="InterPro" id="IPR036852">
    <property type="entry name" value="Peptidase_S8/S53_dom_sf"/>
</dbReference>
<dbReference type="PROSITE" id="PS00136">
    <property type="entry name" value="SUBTILASE_ASP"/>
    <property type="match status" value="1"/>
</dbReference>
<dbReference type="PANTHER" id="PTHR43399">
    <property type="entry name" value="SUBTILISIN-RELATED"/>
    <property type="match status" value="1"/>
</dbReference>
<dbReference type="RefSeq" id="WP_380841190.1">
    <property type="nucleotide sequence ID" value="NZ_JBHSFP010000009.1"/>
</dbReference>
<evidence type="ECO:0000256" key="5">
    <source>
        <dbReference type="PROSITE-ProRule" id="PRU01240"/>
    </source>
</evidence>
<evidence type="ECO:0000256" key="2">
    <source>
        <dbReference type="ARBA" id="ARBA00022670"/>
    </source>
</evidence>
<feature type="domain" description="Peptidase S8/S53" evidence="7">
    <location>
        <begin position="42"/>
        <end position="298"/>
    </location>
</feature>
<dbReference type="Gene3D" id="3.50.30.30">
    <property type="match status" value="1"/>
</dbReference>
<evidence type="ECO:0000259" key="7">
    <source>
        <dbReference type="Pfam" id="PF00082"/>
    </source>
</evidence>